<reference evidence="1 2" key="1">
    <citation type="submission" date="2016-10" db="EMBL/GenBank/DDBJ databases">
        <authorList>
            <person name="de Groot N.N."/>
        </authorList>
    </citation>
    <scope>NUCLEOTIDE SEQUENCE [LARGE SCALE GENOMIC DNA]</scope>
    <source>
        <strain evidence="1 2">DSM 22789</strain>
    </source>
</reference>
<evidence type="ECO:0000313" key="2">
    <source>
        <dbReference type="Proteomes" id="UP000198785"/>
    </source>
</evidence>
<evidence type="ECO:0000313" key="1">
    <source>
        <dbReference type="EMBL" id="SFS79716.1"/>
    </source>
</evidence>
<name>A0A1I6SS39_9SPHI</name>
<dbReference type="EMBL" id="FOZZ01000005">
    <property type="protein sequence ID" value="SFS79716.1"/>
    <property type="molecule type" value="Genomic_DNA"/>
</dbReference>
<proteinExistence type="predicted"/>
<sequence>MQDKQMQNRQNNARLILFTVKAMMLIVYKHSNNSQLLRNPMINSNGFLVKGVGIHRFQKEEVDKKIKSPHATDSSRAKMYWLFKHRRIADPKLMRLFSKSLIL</sequence>
<keyword evidence="2" id="KW-1185">Reference proteome</keyword>
<protein>
    <submittedName>
        <fullName evidence="1">Uncharacterized protein</fullName>
    </submittedName>
</protein>
<gene>
    <name evidence="1" type="ORF">SAMN05660206_10554</name>
</gene>
<dbReference type="AlphaFoldDB" id="A0A1I6SS39"/>
<dbReference type="RefSeq" id="WP_093365126.1">
    <property type="nucleotide sequence ID" value="NZ_FOZZ01000005.1"/>
</dbReference>
<organism evidence="1 2">
    <name type="scientific">Sphingobacterium wenxiniae</name>
    <dbReference type="NCBI Taxonomy" id="683125"/>
    <lineage>
        <taxon>Bacteria</taxon>
        <taxon>Pseudomonadati</taxon>
        <taxon>Bacteroidota</taxon>
        <taxon>Sphingobacteriia</taxon>
        <taxon>Sphingobacteriales</taxon>
        <taxon>Sphingobacteriaceae</taxon>
        <taxon>Sphingobacterium</taxon>
    </lineage>
</organism>
<dbReference type="Proteomes" id="UP000198785">
    <property type="component" value="Unassembled WGS sequence"/>
</dbReference>
<accession>A0A1I6SS39</accession>